<sequence>MTSSVSHIYLDSKDTTNNDSPPPPALSPASVGSEISTTAKSYHSSIPALVNNTDNDPPNPPQLVSMANVMAPVSHPHKRSYLPVDINSVELPPHAVARCSSSSSIYSSSSSSSSNSSLVEIFPRVGMVTKIAATKNQAVTLPDADCSSSNANPPQVDSMANLSPPKKRARKAKPKKKAQKFSDDDDFEPAGPNLNSRAKNAMAIINRAKSTATRKGFVNYILIFILSLVPKSKTYLNPTSRYLTNF</sequence>
<dbReference type="AlphaFoldDB" id="A0ABD2Q9H4"/>
<keyword evidence="3" id="KW-1185">Reference proteome</keyword>
<feature type="region of interest" description="Disordered" evidence="1">
    <location>
        <begin position="142"/>
        <end position="194"/>
    </location>
</feature>
<feature type="compositionally biased region" description="Basic residues" evidence="1">
    <location>
        <begin position="165"/>
        <end position="179"/>
    </location>
</feature>
<name>A0ABD2Q9H4_9PLAT</name>
<dbReference type="Proteomes" id="UP001626550">
    <property type="component" value="Unassembled WGS sequence"/>
</dbReference>
<reference evidence="2 3" key="1">
    <citation type="submission" date="2024-11" db="EMBL/GenBank/DDBJ databases">
        <title>Adaptive evolution of stress response genes in parasites aligns with host niche diversity.</title>
        <authorList>
            <person name="Hahn C."/>
            <person name="Resl P."/>
        </authorList>
    </citation>
    <scope>NUCLEOTIDE SEQUENCE [LARGE SCALE GENOMIC DNA]</scope>
    <source>
        <strain evidence="2">EGGRZ-B1_66</strain>
        <tissue evidence="2">Body</tissue>
    </source>
</reference>
<evidence type="ECO:0000256" key="1">
    <source>
        <dbReference type="SAM" id="MobiDB-lite"/>
    </source>
</evidence>
<feature type="region of interest" description="Disordered" evidence="1">
    <location>
        <begin position="1"/>
        <end position="38"/>
    </location>
</feature>
<proteinExistence type="predicted"/>
<organism evidence="2 3">
    <name type="scientific">Cichlidogyrus casuarinus</name>
    <dbReference type="NCBI Taxonomy" id="1844966"/>
    <lineage>
        <taxon>Eukaryota</taxon>
        <taxon>Metazoa</taxon>
        <taxon>Spiralia</taxon>
        <taxon>Lophotrochozoa</taxon>
        <taxon>Platyhelminthes</taxon>
        <taxon>Monogenea</taxon>
        <taxon>Monopisthocotylea</taxon>
        <taxon>Dactylogyridea</taxon>
        <taxon>Ancyrocephalidae</taxon>
        <taxon>Cichlidogyrus</taxon>
    </lineage>
</organism>
<gene>
    <name evidence="2" type="ORF">Ciccas_005155</name>
</gene>
<protein>
    <submittedName>
        <fullName evidence="2">Uncharacterized protein</fullName>
    </submittedName>
</protein>
<evidence type="ECO:0000313" key="3">
    <source>
        <dbReference type="Proteomes" id="UP001626550"/>
    </source>
</evidence>
<comment type="caution">
    <text evidence="2">The sequence shown here is derived from an EMBL/GenBank/DDBJ whole genome shotgun (WGS) entry which is preliminary data.</text>
</comment>
<dbReference type="EMBL" id="JBJKFK010000582">
    <property type="protein sequence ID" value="KAL3316209.1"/>
    <property type="molecule type" value="Genomic_DNA"/>
</dbReference>
<feature type="compositionally biased region" description="Polar residues" evidence="1">
    <location>
        <begin position="146"/>
        <end position="161"/>
    </location>
</feature>
<evidence type="ECO:0000313" key="2">
    <source>
        <dbReference type="EMBL" id="KAL3316209.1"/>
    </source>
</evidence>
<accession>A0ABD2Q9H4</accession>